<dbReference type="EMBL" id="AOIV01000002">
    <property type="protein sequence ID" value="ELZ35093.1"/>
    <property type="molecule type" value="Genomic_DNA"/>
</dbReference>
<dbReference type="InterPro" id="IPR006015">
    <property type="entry name" value="Universal_stress_UspA"/>
</dbReference>
<evidence type="ECO:0000313" key="4">
    <source>
        <dbReference type="EMBL" id="ELZ35093.1"/>
    </source>
</evidence>
<name>M0DJW0_HALPD</name>
<feature type="compositionally biased region" description="Acidic residues" evidence="2">
    <location>
        <begin position="146"/>
        <end position="160"/>
    </location>
</feature>
<dbReference type="PANTHER" id="PTHR46268:SF6">
    <property type="entry name" value="UNIVERSAL STRESS PROTEIN UP12"/>
    <property type="match status" value="1"/>
</dbReference>
<accession>M0DJW0</accession>
<sequence>MMYQRILVPTDGSAGSARVLEHAVGLAAVHGATVHALYVVNTGSYAGLPMESSWEGLDEMLRSDAEAAMKEARTVAENADVPVETTVAEGTPSREIVRFAEREGCDLVVMGTHGRGGIDRLLLGSVAEKVVRASEVPVLTVRVGDADQETEDEAESDAETQSDAGAGVEAD</sequence>
<evidence type="ECO:0000256" key="2">
    <source>
        <dbReference type="SAM" id="MobiDB-lite"/>
    </source>
</evidence>
<keyword evidence="5" id="KW-1185">Reference proteome</keyword>
<dbReference type="PANTHER" id="PTHR46268">
    <property type="entry name" value="STRESS RESPONSE PROTEIN NHAX"/>
    <property type="match status" value="1"/>
</dbReference>
<dbReference type="InterPro" id="IPR014729">
    <property type="entry name" value="Rossmann-like_a/b/a_fold"/>
</dbReference>
<dbReference type="SUPFAM" id="SSF52402">
    <property type="entry name" value="Adenine nucleotide alpha hydrolases-like"/>
    <property type="match status" value="1"/>
</dbReference>
<organism evidence="4 5">
    <name type="scientific">Halogeometricum pallidum JCM 14848</name>
    <dbReference type="NCBI Taxonomy" id="1227487"/>
    <lineage>
        <taxon>Archaea</taxon>
        <taxon>Methanobacteriati</taxon>
        <taxon>Methanobacteriota</taxon>
        <taxon>Stenosarchaea group</taxon>
        <taxon>Halobacteria</taxon>
        <taxon>Halobacteriales</taxon>
        <taxon>Haloferacaceae</taxon>
        <taxon>Halogeometricum</taxon>
    </lineage>
</organism>
<dbReference type="RefSeq" id="WP_008382862.1">
    <property type="nucleotide sequence ID" value="NZ_AOIV01000002.1"/>
</dbReference>
<evidence type="ECO:0000259" key="3">
    <source>
        <dbReference type="Pfam" id="PF00582"/>
    </source>
</evidence>
<dbReference type="PATRIC" id="fig|1227487.5.peg.93"/>
<gene>
    <name evidence="4" type="ORF">C474_00435</name>
</gene>
<dbReference type="eggNOG" id="arCOG02053">
    <property type="taxonomic scope" value="Archaea"/>
</dbReference>
<dbReference type="AlphaFoldDB" id="M0DJW0"/>
<dbReference type="InParanoid" id="M0DJW0"/>
<dbReference type="Pfam" id="PF00582">
    <property type="entry name" value="Usp"/>
    <property type="match status" value="1"/>
</dbReference>
<protein>
    <submittedName>
        <fullName evidence="4">Universal stress protein uspa-like protein</fullName>
    </submittedName>
</protein>
<dbReference type="Proteomes" id="UP000011513">
    <property type="component" value="Unassembled WGS sequence"/>
</dbReference>
<dbReference type="Gene3D" id="3.40.50.620">
    <property type="entry name" value="HUPs"/>
    <property type="match status" value="1"/>
</dbReference>
<dbReference type="PRINTS" id="PR01438">
    <property type="entry name" value="UNVRSLSTRESS"/>
</dbReference>
<proteinExistence type="inferred from homology"/>
<dbReference type="CDD" id="cd00293">
    <property type="entry name" value="USP-like"/>
    <property type="match status" value="1"/>
</dbReference>
<dbReference type="PIRSF" id="PIRSF006276">
    <property type="entry name" value="UspA"/>
    <property type="match status" value="1"/>
</dbReference>
<feature type="region of interest" description="Disordered" evidence="2">
    <location>
        <begin position="143"/>
        <end position="171"/>
    </location>
</feature>
<comment type="similarity">
    <text evidence="1">Belongs to the universal stress protein A family.</text>
</comment>
<dbReference type="FunCoup" id="M0DJW0">
    <property type="interactions" value="11"/>
</dbReference>
<comment type="caution">
    <text evidence="4">The sequence shown here is derived from an EMBL/GenBank/DDBJ whole genome shotgun (WGS) entry which is preliminary data.</text>
</comment>
<reference evidence="4 5" key="1">
    <citation type="journal article" date="2014" name="PLoS Genet.">
        <title>Phylogenetically driven sequencing of extremely halophilic archaea reveals strategies for static and dynamic osmo-response.</title>
        <authorList>
            <person name="Becker E.A."/>
            <person name="Seitzer P.M."/>
            <person name="Tritt A."/>
            <person name="Larsen D."/>
            <person name="Krusor M."/>
            <person name="Yao A.I."/>
            <person name="Wu D."/>
            <person name="Madern D."/>
            <person name="Eisen J.A."/>
            <person name="Darling A.E."/>
            <person name="Facciotti M.T."/>
        </authorList>
    </citation>
    <scope>NUCLEOTIDE SEQUENCE [LARGE SCALE GENOMIC DNA]</scope>
    <source>
        <strain evidence="4 5">JCM 14848</strain>
    </source>
</reference>
<dbReference type="InterPro" id="IPR006016">
    <property type="entry name" value="UspA"/>
</dbReference>
<feature type="domain" description="UspA" evidence="3">
    <location>
        <begin position="2"/>
        <end position="142"/>
    </location>
</feature>
<evidence type="ECO:0000313" key="5">
    <source>
        <dbReference type="Proteomes" id="UP000011513"/>
    </source>
</evidence>
<dbReference type="OrthoDB" id="105697at2157"/>
<evidence type="ECO:0000256" key="1">
    <source>
        <dbReference type="ARBA" id="ARBA00008791"/>
    </source>
</evidence>